<sequence>MRPVESQKQLITAAVTGALGDLLSGVGDGLPKARPLPGKAGVIIEWPRIEWPTWNTDDPDVTWTLVIVAGTPATQAAQQALLVDCAQRIAGALNVATADPVTVDLPNGAGSVAGYRITLNPM</sequence>
<gene>
    <name evidence="1" type="ORF">BBJK_01274</name>
</gene>
<protein>
    <submittedName>
        <fullName evidence="1">Uncharacterized protein</fullName>
    </submittedName>
</protein>
<accession>A0A286TD98</accession>
<name>A0A286TD98_BIFBI</name>
<organism evidence="1 2">
    <name type="scientific">Bifidobacterium bifidum LMG 13195</name>
    <dbReference type="NCBI Taxonomy" id="1207542"/>
    <lineage>
        <taxon>Bacteria</taxon>
        <taxon>Bacillati</taxon>
        <taxon>Actinomycetota</taxon>
        <taxon>Actinomycetes</taxon>
        <taxon>Bifidobacteriales</taxon>
        <taxon>Bifidobacteriaceae</taxon>
        <taxon>Bifidobacterium</taxon>
    </lineage>
</organism>
<dbReference type="EMBL" id="AP018131">
    <property type="protein sequence ID" value="BBA47885.1"/>
    <property type="molecule type" value="Genomic_DNA"/>
</dbReference>
<reference evidence="1 2" key="1">
    <citation type="journal article" date="2017" name="Biosci. Biotechnol. Biochem.">
        <title>Identification and characterization of a sulfoglycosidase from Bifidobacterium bifidum implicated in mucin glycan utilization.</title>
        <authorList>
            <person name="Katoh T."/>
            <person name="Maeshibu T."/>
            <person name="Kikkawa K."/>
            <person name="Gotoh A."/>
            <person name="Tomabechi Y."/>
            <person name="Nakamura M."/>
            <person name="Liao W.-H."/>
            <person name="Yamaguchi M."/>
            <person name="Ashida H."/>
            <person name="Yamamoto K."/>
            <person name="Katayama T."/>
        </authorList>
    </citation>
    <scope>NUCLEOTIDE SEQUENCE [LARGE SCALE GENOMIC DNA]</scope>
    <source>
        <strain evidence="1 2">JCM 7004</strain>
    </source>
</reference>
<evidence type="ECO:0000313" key="1">
    <source>
        <dbReference type="EMBL" id="BBA47885.1"/>
    </source>
</evidence>
<dbReference type="AlphaFoldDB" id="A0A286TD98"/>
<proteinExistence type="predicted"/>
<evidence type="ECO:0000313" key="2">
    <source>
        <dbReference type="Proteomes" id="UP000262177"/>
    </source>
</evidence>
<dbReference type="Proteomes" id="UP000262177">
    <property type="component" value="Chromosome"/>
</dbReference>